<dbReference type="SUPFAM" id="SSF53067">
    <property type="entry name" value="Actin-like ATPase domain"/>
    <property type="match status" value="2"/>
</dbReference>
<keyword evidence="2 5" id="KW-0547">Nucleotide-binding</keyword>
<comment type="similarity">
    <text evidence="1 5 6">Belongs to the heat shock protein 70 family.</text>
</comment>
<keyword evidence="7" id="KW-0175">Coiled coil</keyword>
<dbReference type="InterPro" id="IPR029047">
    <property type="entry name" value="HSP70_peptide-bd_sf"/>
</dbReference>
<sequence>MAEEKVIGIDLGTSNSAAAALIGGKPTIIPSAEGATQYGKSFPSYVAFTDDGEILVGEPARRQAVTNPESTISAIKRHMGSDYKVNIKGKDYTPQEISAYILQKIKKDAESFLGEPVKKAVITVPAYFDDNQRTATKDAGKIAGLEVLRLVNEPTAASLAYGLDKTDEEDVNILVFDLGGGTLDVTIMEFGEGIFEVQSTSGDTQLGGTDMDTALMKYLAEEFEKENGVNLLNDDQSAQRLREAAEKAKIELSTTLTTDINLPFITATASGPLHLNTTLTRAKLEEIVDPIIQRCGAPIKQAIDDAKLQSGDIDKIILVGGPTRMPAIQSYVERFVGQKVERGIDPMECVASGAAIQGGVLAGEIDDLVLLDVTPLSLGIETMGGVATKLIERNTTIPTKKSQIFTTAADGQTSVDIHVVQGERPMANDNTTLGRFQLVGIPSAPRGTPQIEVTFDIDANGIINVSAKDKGTGKEQQITITSSNKLSDEEIEQKVKEAEAHAEEDKKRQEEIEVRNTADSLIYTVDKTLDELKDQLADDKKSLLKDQQQDLKDAIEKDDIALIKEKSDILDKTVQEIGAEIYQQAAQAQQAQEQAQQQQQPNGSNPNDDDTIDADFQK</sequence>
<evidence type="ECO:0000313" key="11">
    <source>
        <dbReference type="Proteomes" id="UP000217528"/>
    </source>
</evidence>
<dbReference type="AlphaFoldDB" id="A0A2A2HFQ0"/>
<evidence type="ECO:0000256" key="7">
    <source>
        <dbReference type="SAM" id="Coils"/>
    </source>
</evidence>
<dbReference type="SUPFAM" id="SSF100934">
    <property type="entry name" value="Heat shock protein 70kD (HSP70), C-terminal subdomain"/>
    <property type="match status" value="1"/>
</dbReference>
<dbReference type="PANTHER" id="PTHR19375">
    <property type="entry name" value="HEAT SHOCK PROTEIN 70KDA"/>
    <property type="match status" value="1"/>
</dbReference>
<dbReference type="GO" id="GO:0051082">
    <property type="term" value="F:unfolded protein binding"/>
    <property type="evidence" value="ECO:0007669"/>
    <property type="project" value="InterPro"/>
</dbReference>
<dbReference type="FunFam" id="1.20.1270.10:FF:000001">
    <property type="entry name" value="Molecular chaperone DnaK"/>
    <property type="match status" value="1"/>
</dbReference>
<comment type="caution">
    <text evidence="9">The sequence shown here is derived from an EMBL/GenBank/DDBJ whole genome shotgun (WGS) entry which is preliminary data.</text>
</comment>
<dbReference type="NCBIfam" id="TIGR02350">
    <property type="entry name" value="prok_dnaK"/>
    <property type="match status" value="1"/>
</dbReference>
<evidence type="ECO:0000313" key="12">
    <source>
        <dbReference type="Proteomes" id="UP000246004"/>
    </source>
</evidence>
<dbReference type="InterPro" id="IPR013126">
    <property type="entry name" value="Hsp_70_fam"/>
</dbReference>
<organism evidence="9 11">
    <name type="scientific">Methanosphaera cuniculi</name>
    <dbReference type="NCBI Taxonomy" id="1077256"/>
    <lineage>
        <taxon>Archaea</taxon>
        <taxon>Methanobacteriati</taxon>
        <taxon>Methanobacteriota</taxon>
        <taxon>Methanomada group</taxon>
        <taxon>Methanobacteria</taxon>
        <taxon>Methanobacteriales</taxon>
        <taxon>Methanobacteriaceae</taxon>
        <taxon>Methanosphaera</taxon>
    </lineage>
</organism>
<dbReference type="PRINTS" id="PR00301">
    <property type="entry name" value="HEATSHOCK70"/>
</dbReference>
<dbReference type="EMBL" id="LWMS01000020">
    <property type="protein sequence ID" value="PWL08362.1"/>
    <property type="molecule type" value="Genomic_DNA"/>
</dbReference>
<dbReference type="InterPro" id="IPR012725">
    <property type="entry name" value="Chaperone_DnaK"/>
</dbReference>
<name>A0A2A2HFQ0_9EURY</name>
<dbReference type="FunFam" id="3.90.640.10:FF:000003">
    <property type="entry name" value="Molecular chaperone DnaK"/>
    <property type="match status" value="1"/>
</dbReference>
<dbReference type="NCBIfam" id="NF001413">
    <property type="entry name" value="PRK00290.1"/>
    <property type="match status" value="1"/>
</dbReference>
<feature type="compositionally biased region" description="Acidic residues" evidence="8">
    <location>
        <begin position="607"/>
        <end position="618"/>
    </location>
</feature>
<dbReference type="FunFam" id="2.60.34.10:FF:000014">
    <property type="entry name" value="Chaperone protein DnaK HSP70"/>
    <property type="match status" value="1"/>
</dbReference>
<feature type="coiled-coil region" evidence="7">
    <location>
        <begin position="488"/>
        <end position="557"/>
    </location>
</feature>
<dbReference type="Gene3D" id="3.30.420.40">
    <property type="match status" value="2"/>
</dbReference>
<reference evidence="10 12" key="1">
    <citation type="submission" date="2016-04" db="EMBL/GenBank/DDBJ databases">
        <title>Genome sequence of Methanosphaera cuniculi DSM 4103.</title>
        <authorList>
            <person name="Poehlein A."/>
            <person name="Seedorf H."/>
            <person name="Daniel R."/>
        </authorList>
    </citation>
    <scope>NUCLEOTIDE SEQUENCE [LARGE SCALE GENOMIC DNA]</scope>
    <source>
        <strain evidence="10 12">DSM 4103</strain>
    </source>
</reference>
<evidence type="ECO:0000256" key="2">
    <source>
        <dbReference type="ARBA" id="ARBA00022741"/>
    </source>
</evidence>
<dbReference type="PROSITE" id="PS00297">
    <property type="entry name" value="HSP70_1"/>
    <property type="match status" value="1"/>
</dbReference>
<dbReference type="Proteomes" id="UP000246004">
    <property type="component" value="Unassembled WGS sequence"/>
</dbReference>
<dbReference type="EMBL" id="LMVN01000001">
    <property type="protein sequence ID" value="PAV08272.1"/>
    <property type="molecule type" value="Genomic_DNA"/>
</dbReference>
<dbReference type="Pfam" id="PF00012">
    <property type="entry name" value="HSP70"/>
    <property type="match status" value="1"/>
</dbReference>
<keyword evidence="4 5" id="KW-0143">Chaperone</keyword>
<keyword evidence="11" id="KW-1185">Reference proteome</keyword>
<evidence type="ECO:0000256" key="6">
    <source>
        <dbReference type="RuleBase" id="RU003322"/>
    </source>
</evidence>
<keyword evidence="3 5" id="KW-0067">ATP-binding</keyword>
<evidence type="ECO:0000313" key="10">
    <source>
        <dbReference type="EMBL" id="PWL08362.1"/>
    </source>
</evidence>
<dbReference type="Gene3D" id="3.90.640.10">
    <property type="entry name" value="Actin, Chain A, domain 4"/>
    <property type="match status" value="1"/>
</dbReference>
<evidence type="ECO:0000256" key="1">
    <source>
        <dbReference type="ARBA" id="ARBA00007381"/>
    </source>
</evidence>
<dbReference type="PROSITE" id="PS01036">
    <property type="entry name" value="HSP70_3"/>
    <property type="match status" value="1"/>
</dbReference>
<dbReference type="GO" id="GO:0140662">
    <property type="term" value="F:ATP-dependent protein folding chaperone"/>
    <property type="evidence" value="ECO:0007669"/>
    <property type="project" value="InterPro"/>
</dbReference>
<reference evidence="9 11" key="2">
    <citation type="journal article" date="2017" name="BMC Genomics">
        <title>Genomic analysis of methanogenic archaea reveals a shift towards energy conservation.</title>
        <authorList>
            <person name="Gilmore S.P."/>
            <person name="Henske J.K."/>
            <person name="Sexton J.A."/>
            <person name="Solomon K.V."/>
            <person name="Seppala S."/>
            <person name="Yoo J.I."/>
            <person name="Huyett L.M."/>
            <person name="Pressman A."/>
            <person name="Cogan J.Z."/>
            <person name="Kivenson V."/>
            <person name="Peng X."/>
            <person name="Tan Y."/>
            <person name="Valentine D.L."/>
            <person name="O'Malley M.A."/>
        </authorList>
    </citation>
    <scope>NUCLEOTIDE SEQUENCE [LARGE SCALE GENOMIC DNA]</scope>
    <source>
        <strain evidence="9 11">1R-7</strain>
    </source>
</reference>
<feature type="compositionally biased region" description="Low complexity" evidence="8">
    <location>
        <begin position="584"/>
        <end position="600"/>
    </location>
</feature>
<dbReference type="RefSeq" id="WP_095607925.1">
    <property type="nucleotide sequence ID" value="NZ_LMVN01000001.1"/>
</dbReference>
<accession>A0A2A2HFQ0</accession>
<dbReference type="CDD" id="cd10234">
    <property type="entry name" value="ASKHA_NBD_HSP70_DnaK-like"/>
    <property type="match status" value="1"/>
</dbReference>
<dbReference type="PROSITE" id="PS00329">
    <property type="entry name" value="HSP70_2"/>
    <property type="match status" value="1"/>
</dbReference>
<dbReference type="Gene3D" id="2.60.34.10">
    <property type="entry name" value="Substrate Binding Domain Of DNAk, Chain A, domain 1"/>
    <property type="match status" value="1"/>
</dbReference>
<gene>
    <name evidence="5 9" type="primary">dnaK</name>
    <name evidence="9" type="ORF">ASJ82_03530</name>
    <name evidence="10" type="ORF">MSCUN_07990</name>
</gene>
<evidence type="ECO:0000256" key="5">
    <source>
        <dbReference type="HAMAP-Rule" id="MF_00332"/>
    </source>
</evidence>
<dbReference type="OrthoDB" id="9944at2157"/>
<evidence type="ECO:0000256" key="8">
    <source>
        <dbReference type="SAM" id="MobiDB-lite"/>
    </source>
</evidence>
<dbReference type="HAMAP" id="MF_00332">
    <property type="entry name" value="DnaK"/>
    <property type="match status" value="1"/>
</dbReference>
<proteinExistence type="inferred from homology"/>
<evidence type="ECO:0000313" key="9">
    <source>
        <dbReference type="EMBL" id="PAV08272.1"/>
    </source>
</evidence>
<comment type="function">
    <text evidence="5">Acts as a chaperone.</text>
</comment>
<dbReference type="InterPro" id="IPR029048">
    <property type="entry name" value="HSP70_C_sf"/>
</dbReference>
<dbReference type="InterPro" id="IPR043129">
    <property type="entry name" value="ATPase_NBD"/>
</dbReference>
<evidence type="ECO:0000256" key="4">
    <source>
        <dbReference type="ARBA" id="ARBA00023186"/>
    </source>
</evidence>
<dbReference type="Gene3D" id="1.20.1270.10">
    <property type="match status" value="1"/>
</dbReference>
<dbReference type="InterPro" id="IPR018181">
    <property type="entry name" value="Heat_shock_70_CS"/>
</dbReference>
<feature type="region of interest" description="Disordered" evidence="8">
    <location>
        <begin position="584"/>
        <end position="618"/>
    </location>
</feature>
<dbReference type="SUPFAM" id="SSF100920">
    <property type="entry name" value="Heat shock protein 70kD (HSP70), peptide-binding domain"/>
    <property type="match status" value="1"/>
</dbReference>
<dbReference type="GO" id="GO:0005524">
    <property type="term" value="F:ATP binding"/>
    <property type="evidence" value="ECO:0007669"/>
    <property type="project" value="UniProtKB-UniRule"/>
</dbReference>
<evidence type="ECO:0000256" key="3">
    <source>
        <dbReference type="ARBA" id="ARBA00022840"/>
    </source>
</evidence>
<protein>
    <recommendedName>
        <fullName evidence="5">Chaperone protein DnaK</fullName>
    </recommendedName>
    <alternativeName>
        <fullName evidence="5">HSP70</fullName>
    </alternativeName>
    <alternativeName>
        <fullName evidence="5">Heat shock 70 kDa protein</fullName>
    </alternativeName>
    <alternativeName>
        <fullName evidence="5">Heat shock protein 70</fullName>
    </alternativeName>
</protein>
<dbReference type="Proteomes" id="UP000217528">
    <property type="component" value="Unassembled WGS sequence"/>
</dbReference>
<dbReference type="FunFam" id="3.30.420.40:FF:000071">
    <property type="entry name" value="Molecular chaperone DnaK"/>
    <property type="match status" value="1"/>
</dbReference>